<dbReference type="Pfam" id="PF00400">
    <property type="entry name" value="WD40"/>
    <property type="match status" value="2"/>
</dbReference>
<dbReference type="PROSITE" id="PS50082">
    <property type="entry name" value="WD_REPEATS_2"/>
    <property type="match status" value="2"/>
</dbReference>
<keyword evidence="12" id="KW-0418">Kinase</keyword>
<dbReference type="EMBL" id="GBBI01002898">
    <property type="protein sequence ID" value="JAC15814.1"/>
    <property type="molecule type" value="mRNA"/>
</dbReference>
<feature type="region of interest" description="Disordered" evidence="8">
    <location>
        <begin position="3185"/>
        <end position="3297"/>
    </location>
</feature>
<feature type="compositionally biased region" description="Polar residues" evidence="8">
    <location>
        <begin position="820"/>
        <end position="836"/>
    </location>
</feature>
<dbReference type="SUPFAM" id="SSF57903">
    <property type="entry name" value="FYVE/PHD zinc finger"/>
    <property type="match status" value="1"/>
</dbReference>
<feature type="compositionally biased region" description="Acidic residues" evidence="8">
    <location>
        <begin position="2412"/>
        <end position="2432"/>
    </location>
</feature>
<dbReference type="SMART" id="SM00064">
    <property type="entry name" value="FYVE"/>
    <property type="match status" value="1"/>
</dbReference>
<protein>
    <submittedName>
        <fullName evidence="12">Putative kinase a-anchor protein neurobeachin</fullName>
    </submittedName>
</protein>
<evidence type="ECO:0000256" key="1">
    <source>
        <dbReference type="ARBA" id="ARBA00022574"/>
    </source>
</evidence>
<accession>A0A023F476</accession>
<keyword evidence="2" id="KW-0479">Metal-binding</keyword>
<dbReference type="FunFam" id="1.10.1540.10:FF:000002">
    <property type="entry name" value="WD repeat and FYVE domain containing 3"/>
    <property type="match status" value="1"/>
</dbReference>
<dbReference type="InterPro" id="IPR036322">
    <property type="entry name" value="WD40_repeat_dom_sf"/>
</dbReference>
<evidence type="ECO:0000259" key="11">
    <source>
        <dbReference type="PROSITE" id="PS51783"/>
    </source>
</evidence>
<dbReference type="GO" id="GO:0016301">
    <property type="term" value="F:kinase activity"/>
    <property type="evidence" value="ECO:0007669"/>
    <property type="project" value="UniProtKB-KW"/>
</dbReference>
<dbReference type="SUPFAM" id="SSF49899">
    <property type="entry name" value="Concanavalin A-like lectins/glucanases"/>
    <property type="match status" value="1"/>
</dbReference>
<feature type="domain" description="FYVE-type" evidence="9">
    <location>
        <begin position="3497"/>
        <end position="3557"/>
    </location>
</feature>
<feature type="repeat" description="WD" evidence="7">
    <location>
        <begin position="3032"/>
        <end position="3066"/>
    </location>
</feature>
<sequence>MNIMRKLRGSSGSAGNALTTNVLEEAGTAQHAALGLMHLKKLFSEYSHPVQNLSDKERDDKLYNMLPLFCKVFGNCPSSDMTAKFRDIVSFCQQVSKLMVSEIRRRASNQSTEAASCAIAKFLEIEGCEESSNGWMLLSTLNLLAAASDPALVQVMTSVSLPSTLVKCLYLFFDLPEMSDDDITESESEFSPRERRILLQKIFVQVLVRLCSHVEPAEELSRKDDLTLLFSAITSWCPAHNVHWRKSAAEVLMTISRHGLSHLVVAYIHSKGCVSLCLENMQRNQNLSPLEIVEMFVAVFCFLKDSSEVSQTLLEDFRTCHGYTFLSDFLLKLEHDKSAEAMEAMRNLVLMIASLSMCGQNELKPNQASMGTLFQMLGFTLPQPSGPGVSVRNIQAFLVLQSLFLKSNSAHLCCTILDAISSVYHADNANYFILESQHTLPQFAEKIHLKPAEIQEKFFHLLEFIVFQLNFVPCKELISLSILLKGQNSISCSIICMQTLINILKHNTIFKDVYREVGILEVFVTCLQRYSALMKEKQQTVDQVSEISIGENEEKLGMMVIEALTCLLNSNTNNANLFRESGGAKCALNLVLFDRCRHQALGIVRELMLNGGGDDDMGTLLAMMHSSPSDALILKGHILKCILQCLRESHRTRNVFRKVGGFVYVLSVIVSMEDCLKDEPQPPWDKFTPHQLLALLHTVFNTITVAMRFEPANAKFFHHEICTTSLCDTLRLLGCFSDRTVLHEMNDSLAVWPASNDDLVFQNLFASNVLDSVLPDNIPRYLAYACLVLRLLYDVAIDAFDKPNCPSTSFRSPSHKHVENQQSIESPNSNRRVASLNLTPPTPEPIIVHAGVLIAIFHLLPSMYHDRHGQMSLALQVFCVDMIKSLVRSERNQQVMCEAGLSAVLLSVGQISLTDETHPLHQSLQYMTDRLFRQTVGHNDLREFLRLGKPLNCRNVDEMSECEGGGPVPLSRIKTLVSMTTARSGSAVASSPPFVEMDMSGEGFGCLYLASVAPQSIGPTSIVNVATSLSTADSVQGIGAGDRLFPPQTGLSYSTWICVERFSDPRTDPHCVRLLTLVRSLQPGSTSSSNKEPHLICLAVVLSVRDKAIIVSTQETPLSHTGPDWEPDNISDYTARVWCPDLLQEGHWHHLVLVLNRAVLKNSALSIYVDGNHIHTQKLHYISQNPGGGAANLTIASSVYAYIGTPPIWRRYSRLVWKQGPCHLIEEVISPHTVPLIYQLGPHYLASLQAAQLHGNEPMAPLVAEEKIIFGLNAKAVSHLTMSKIRKLYSRADTKSIAKQLGMSSHENATPIRVLHNSAGHLSGPARSLGGVVVGYLGVRVFTARPVARMIDSLGGCSLLLGLISMAQDVESLYAGVKALVCVVKTDRVAQAEMDRRRAYQTLAMLLRRKKNMLNSHILHLIFSLVGTVDSASHTSVIPNTMAFQDLLCDIEVWHEAPGDLQRSLFEHLYELVAESSEKRSNLNLVRQMRLVQRLLFILPAVSSNQTRGLMLNLLGALLLAQPDQHDLLAFGQFIVSTLPVSGGGVNNPTMMSERQVALQERPSRSSQTSFDQTDMEGATDSATFIILRNRCLQLLHSLLFTSRNNVNTNFCEEIAQVLGLDWPLLFLQSQLHSTTVVWGLRILVVLCSVPALLNKFREGVCSGGWLHDTDLVLQNRMAVVLAGCQLGASIPKREYRIETSGPPGFQQLTWLLQHHVDVSQIYFLMMALMMGQPVKLMPPESKLDLLNAWSLLFGVAANQPMSTVMSKITLVPEAVTLMLTTVRVLLYSHQKIATSDIECDRVHYAVNIIQFLFLVYHSNPHLMPIFMGQEVLTALANTLFPATSEPPTPADEVFHSGENPKDVLEGNHPIQEASAVGHPAHKFVMDFIRFIIVDSLSLPVTAKVTPPLDIVLECSGDMVNLSDQSRIQTEVLGALMDHLLAADVLLGEQAALPVVQGGCAQNIAPNVSYLAARIVDKLWQGMLLKEPHDVFEFVVKLLTQAKRKQGSSCTDTLYHCLNRTILYLLSRGTDTIADQMSVLEALHKLTTNRSLIFGAGNHELEFIGCLTYCLLQLTSEMKILMDSNTKTTWHVNPQIEDTDELTSRQGQNLIGVAARRVWDELYVCKKPLIEEVFKMSLIAANNKAPELAAIREQVHDTATKIWLAYVDSERKATYKNPWEIHNQIQSKIQKMTGGLTRLASRSKVKKEDSLRVKSQVSGGSGSGCASGDVESMWAVTTIHQIQLVRELVEVQAKQHALTQDYVERYVLEEWLQAEAELLRERAVWGPVKPSRLDKWMLDMTEGPSRMRKKMMRNEQFYKHYPYRPELDSSENRSLKYKVATCWDSKEYYQKYVAPMQLGNIGTDPQERAQSLSEDKQSSIEENTIEDSSGVQGIDNLDQVSLRRAVKRSVSEPDEGGDECETEGPGNEDESPPDNQSILRLLENNEKISHMFRCARIQGLDTMEGLLLFGKEHLYIVDGFTLLKSREIRDIESLPQDCYEPILPPQGTASSSKRQCSKFNYEDIREVHKRRYLLQPMALEVFSGDGRNYLLAFPRKIRNKVYQRFMAFATGIADSAQQSVAGQKRTANVEQGASLLSSLIGETSVTQRWVRGELTNFQYLMHLNTLAGRSYNDLMQYPVFPWILADYESEQLDLMDPAVFRDFTRPMGAQSPERLAQFNKRFKEWDDPHGETPPYHYGTHYSSAMIVCSYLVRMEPFTQHFLRLQGGHFDLADRMFHSIREAWLSASKHNMADVKELIPEFFYLPQFLTNANNFDLGCKQNGVQLGDVVLPPWAKNDPREFIRVHREALECDFVSQNLHHWIDLIFGCKQQGQAAVDAINVFHHLFYEGNVDIYNIDDPLKKNATIGFINNFGQIPKQLFKKPHPAKKLGQRVSVLESNPLTSVPSLSPEKLFYYNLDNLRPSLHPIKELKGPVGQIIQCDRNTVLAVEQNKVLVPPQYSRYVAWGFADHTLRMGNYDSDKAILTCEAVMHFTGEIVACVCPNSKTVITAATTSVVTIWEYTRKQLNVVKTLIGHNEAVTCLAASPAYNVIVSGSRDTTAIIWDLSHRIFVRQLTGHNAPVAAVAINDLTGEIGTCAGTWLHAWTINGEQLCSVNTSVGRADRMQQILCVAFSQCREWDSQNVLLTGSTDGVVRMWSIDYVQVPKDEHCGGENVEFGSCSVQDKDSKSYVKKTTPPLKAQAKVEGETATTVRKLGKQMNVTSVSTEYPTSLDSKSLGKSGSESSLSEDGEKSEGNRRSRKKEDVQEEEKERCSEEDEENISGQVKVEQEISEQKSQSGEDVLLVVVSDEQTESVVNSSPTDTQPTPVVRRRRSSARANTQLRKSECISGRLTEVECLTVGDEHIGKIRPSKSDTSLTESFVIVSGNGEEVGEIGGNGATCSVKGAAVASVTLLPNRRNKHSHHILREGFVWQKQLVFKSKLTMHTAYDRKDNTEPASITALAVSRDHRVVYVGDARGRVFSWSVAEQPGRADHWLKDDGAEVCTACHVRFSIYERRHHCRNCGLLFCSKCSRFESEISRLRILKPVRVCQGCHASLRIQQH</sequence>
<dbReference type="SMART" id="SM01026">
    <property type="entry name" value="Beach"/>
    <property type="match status" value="1"/>
</dbReference>
<dbReference type="CDD" id="cd01201">
    <property type="entry name" value="PH_BEACH"/>
    <property type="match status" value="1"/>
</dbReference>
<evidence type="ECO:0000256" key="2">
    <source>
        <dbReference type="ARBA" id="ARBA00022723"/>
    </source>
</evidence>
<dbReference type="InterPro" id="IPR013320">
    <property type="entry name" value="ConA-like_dom_sf"/>
</dbReference>
<dbReference type="InterPro" id="IPR011011">
    <property type="entry name" value="Znf_FYVE_PHD"/>
</dbReference>
<dbReference type="InterPro" id="IPR015943">
    <property type="entry name" value="WD40/YVTN_repeat-like_dom_sf"/>
</dbReference>
<dbReference type="Gene3D" id="2.30.29.30">
    <property type="entry name" value="Pleckstrin-homology domain (PH domain)/Phosphotyrosine-binding domain (PTB)"/>
    <property type="match status" value="1"/>
</dbReference>
<dbReference type="PROSITE" id="PS51783">
    <property type="entry name" value="PH_BEACH"/>
    <property type="match status" value="1"/>
</dbReference>
<dbReference type="InterPro" id="IPR013083">
    <property type="entry name" value="Znf_RING/FYVE/PHD"/>
</dbReference>
<feature type="repeat" description="WD" evidence="7">
    <location>
        <begin position="3142"/>
        <end position="3159"/>
    </location>
</feature>
<dbReference type="SUPFAM" id="SSF81837">
    <property type="entry name" value="BEACH domain"/>
    <property type="match status" value="1"/>
</dbReference>
<evidence type="ECO:0000313" key="12">
    <source>
        <dbReference type="EMBL" id="JAC15814.1"/>
    </source>
</evidence>
<keyword evidence="3" id="KW-0677">Repeat</keyword>
<organism evidence="12">
    <name type="scientific">Triatoma infestans</name>
    <name type="common">Assassin bug</name>
    <dbReference type="NCBI Taxonomy" id="30076"/>
    <lineage>
        <taxon>Eukaryota</taxon>
        <taxon>Metazoa</taxon>
        <taxon>Ecdysozoa</taxon>
        <taxon>Arthropoda</taxon>
        <taxon>Hexapoda</taxon>
        <taxon>Insecta</taxon>
        <taxon>Pterygota</taxon>
        <taxon>Neoptera</taxon>
        <taxon>Paraneoptera</taxon>
        <taxon>Hemiptera</taxon>
        <taxon>Heteroptera</taxon>
        <taxon>Panheteroptera</taxon>
        <taxon>Cimicomorpha</taxon>
        <taxon>Reduviidae</taxon>
        <taxon>Triatominae</taxon>
        <taxon>Triatoma</taxon>
    </lineage>
</organism>
<evidence type="ECO:0000256" key="3">
    <source>
        <dbReference type="ARBA" id="ARBA00022737"/>
    </source>
</evidence>
<dbReference type="InterPro" id="IPR000409">
    <property type="entry name" value="BEACH_dom"/>
</dbReference>
<dbReference type="PROSITE" id="PS50197">
    <property type="entry name" value="BEACH"/>
    <property type="match status" value="1"/>
</dbReference>
<dbReference type="PANTHER" id="PTHR46108">
    <property type="entry name" value="BLUE CHEESE"/>
    <property type="match status" value="1"/>
</dbReference>
<proteinExistence type="evidence at transcript level"/>
<dbReference type="InterPro" id="IPR019775">
    <property type="entry name" value="WD40_repeat_CS"/>
</dbReference>
<dbReference type="Pfam" id="PF23295">
    <property type="entry name" value="Arm_4"/>
    <property type="match status" value="1"/>
</dbReference>
<evidence type="ECO:0000256" key="7">
    <source>
        <dbReference type="PROSITE-ProRule" id="PRU00221"/>
    </source>
</evidence>
<feature type="domain" description="BEACH-type PH" evidence="11">
    <location>
        <begin position="2443"/>
        <end position="2566"/>
    </location>
</feature>
<dbReference type="GO" id="GO:0008270">
    <property type="term" value="F:zinc ion binding"/>
    <property type="evidence" value="ECO:0007669"/>
    <property type="project" value="UniProtKB-KW"/>
</dbReference>
<dbReference type="PANTHER" id="PTHR46108:SF4">
    <property type="entry name" value="BLUE CHEESE"/>
    <property type="match status" value="1"/>
</dbReference>
<feature type="region of interest" description="Disordered" evidence="8">
    <location>
        <begin position="809"/>
        <end position="836"/>
    </location>
</feature>
<feature type="compositionally biased region" description="Low complexity" evidence="8">
    <location>
        <begin position="3230"/>
        <end position="3246"/>
    </location>
</feature>
<dbReference type="Gene3D" id="1.10.1540.10">
    <property type="entry name" value="BEACH domain"/>
    <property type="match status" value="1"/>
</dbReference>
<dbReference type="InterPro" id="IPR011993">
    <property type="entry name" value="PH-like_dom_sf"/>
</dbReference>
<dbReference type="CDD" id="cd15719">
    <property type="entry name" value="FYVE_WDFY3"/>
    <property type="match status" value="1"/>
</dbReference>
<name>A0A023F476_TRIIF</name>
<dbReference type="PROSITE" id="PS00678">
    <property type="entry name" value="WD_REPEATS_1"/>
    <property type="match status" value="1"/>
</dbReference>
<feature type="region of interest" description="Disordered" evidence="8">
    <location>
        <begin position="2359"/>
        <end position="2436"/>
    </location>
</feature>
<dbReference type="CDD" id="cd06071">
    <property type="entry name" value="Beach"/>
    <property type="match status" value="1"/>
</dbReference>
<keyword evidence="5" id="KW-0862">Zinc</keyword>
<dbReference type="InterPro" id="IPR056252">
    <property type="entry name" value="Alfy-like_Arm-like"/>
</dbReference>
<feature type="region of interest" description="Disordered" evidence="8">
    <location>
        <begin position="3310"/>
        <end position="3341"/>
    </location>
</feature>
<dbReference type="SMART" id="SM00320">
    <property type="entry name" value="WD40"/>
    <property type="match status" value="5"/>
</dbReference>
<feature type="compositionally biased region" description="Polar residues" evidence="8">
    <location>
        <begin position="2380"/>
        <end position="2391"/>
    </location>
</feature>
<reference evidence="12" key="1">
    <citation type="journal article" date="2014" name="PLoS Negl. Trop. Dis.">
        <title>An updated insight into the Sialotranscriptome of Triatoma infestans: developmental stage and geographic variations.</title>
        <authorList>
            <person name="Schwarz A."/>
            <person name="Medrano-Mercado N."/>
            <person name="Schaub G.A."/>
            <person name="Struchiner C.J."/>
            <person name="Bargues M.D."/>
            <person name="Levy M.Z."/>
            <person name="Ribeiro J.M."/>
        </authorList>
    </citation>
    <scope>NUCLEOTIDE SEQUENCE</scope>
    <source>
        <strain evidence="12">Chile</strain>
        <tissue evidence="12">Salivary glands</tissue>
    </source>
</reference>
<feature type="compositionally biased region" description="Basic and acidic residues" evidence="8">
    <location>
        <begin position="3248"/>
        <end position="3272"/>
    </location>
</feature>
<dbReference type="InterPro" id="IPR001680">
    <property type="entry name" value="WD40_rpt"/>
</dbReference>
<keyword evidence="4 6" id="KW-0863">Zinc-finger</keyword>
<evidence type="ECO:0000256" key="8">
    <source>
        <dbReference type="SAM" id="MobiDB-lite"/>
    </source>
</evidence>
<dbReference type="SUPFAM" id="SSF50978">
    <property type="entry name" value="WD40 repeat-like"/>
    <property type="match status" value="1"/>
</dbReference>
<dbReference type="InterPro" id="IPR017455">
    <property type="entry name" value="Znf_FYVE-rel"/>
</dbReference>
<evidence type="ECO:0000256" key="4">
    <source>
        <dbReference type="ARBA" id="ARBA00022771"/>
    </source>
</evidence>
<dbReference type="PROSITE" id="PS50294">
    <property type="entry name" value="WD_REPEATS_REGION"/>
    <property type="match status" value="1"/>
</dbReference>
<dbReference type="Gene3D" id="2.130.10.10">
    <property type="entry name" value="YVTN repeat-like/Quinoprotein amine dehydrogenase"/>
    <property type="match status" value="1"/>
</dbReference>
<evidence type="ECO:0000259" key="9">
    <source>
        <dbReference type="PROSITE" id="PS50178"/>
    </source>
</evidence>
<dbReference type="PROSITE" id="PS50178">
    <property type="entry name" value="ZF_FYVE"/>
    <property type="match status" value="1"/>
</dbReference>
<feature type="domain" description="BEACH" evidence="10">
    <location>
        <begin position="2594"/>
        <end position="2887"/>
    </location>
</feature>
<keyword evidence="1 7" id="KW-0853">WD repeat</keyword>
<dbReference type="InterPro" id="IPR051944">
    <property type="entry name" value="BEACH_domain_protein"/>
</dbReference>
<dbReference type="Gene3D" id="3.30.40.10">
    <property type="entry name" value="Zinc/RING finger domain, C3HC4 (zinc finger)"/>
    <property type="match status" value="1"/>
</dbReference>
<evidence type="ECO:0000256" key="5">
    <source>
        <dbReference type="ARBA" id="ARBA00022833"/>
    </source>
</evidence>
<evidence type="ECO:0000259" key="10">
    <source>
        <dbReference type="PROSITE" id="PS50197"/>
    </source>
</evidence>
<dbReference type="Pfam" id="PF02138">
    <property type="entry name" value="Beach"/>
    <property type="match status" value="1"/>
</dbReference>
<dbReference type="Pfam" id="PF01363">
    <property type="entry name" value="FYVE"/>
    <property type="match status" value="1"/>
</dbReference>
<evidence type="ECO:0000256" key="6">
    <source>
        <dbReference type="PROSITE-ProRule" id="PRU00091"/>
    </source>
</evidence>
<dbReference type="Pfam" id="PF14844">
    <property type="entry name" value="PH_BEACH"/>
    <property type="match status" value="1"/>
</dbReference>
<dbReference type="InterPro" id="IPR000306">
    <property type="entry name" value="Znf_FYVE"/>
</dbReference>
<dbReference type="InterPro" id="IPR036372">
    <property type="entry name" value="BEACH_dom_sf"/>
</dbReference>
<dbReference type="InterPro" id="IPR023362">
    <property type="entry name" value="PH-BEACH_dom"/>
</dbReference>
<feature type="compositionally biased region" description="Polar residues" evidence="8">
    <location>
        <begin position="3218"/>
        <end position="3228"/>
    </location>
</feature>
<dbReference type="SUPFAM" id="SSF50729">
    <property type="entry name" value="PH domain-like"/>
    <property type="match status" value="1"/>
</dbReference>
<feature type="compositionally biased region" description="Polar residues" evidence="8">
    <location>
        <begin position="3312"/>
        <end position="3325"/>
    </location>
</feature>
<keyword evidence="12" id="KW-0808">Transferase</keyword>